<dbReference type="SUPFAM" id="SSF53335">
    <property type="entry name" value="S-adenosyl-L-methionine-dependent methyltransferases"/>
    <property type="match status" value="1"/>
</dbReference>
<dbReference type="GO" id="GO:0008168">
    <property type="term" value="F:methyltransferase activity"/>
    <property type="evidence" value="ECO:0007669"/>
    <property type="project" value="UniProtKB-KW"/>
</dbReference>
<dbReference type="Proteomes" id="UP000184363">
    <property type="component" value="Unassembled WGS sequence"/>
</dbReference>
<dbReference type="GO" id="GO:0032259">
    <property type="term" value="P:methylation"/>
    <property type="evidence" value="ECO:0007669"/>
    <property type="project" value="UniProtKB-KW"/>
</dbReference>
<protein>
    <submittedName>
        <fullName evidence="2">Methyltransferase domain-containing protein</fullName>
    </submittedName>
</protein>
<dbReference type="Pfam" id="PF08242">
    <property type="entry name" value="Methyltransf_12"/>
    <property type="match status" value="1"/>
</dbReference>
<keyword evidence="3" id="KW-1185">Reference proteome</keyword>
<dbReference type="CDD" id="cd02440">
    <property type="entry name" value="AdoMet_MTases"/>
    <property type="match status" value="1"/>
</dbReference>
<sequence length="226" mass="24542">MSGRPDAPGPRAVVPAGARAVRGWLYDTFVAGLTAQWYRVVLDRLPDGARMLDVGIGTGAALARCAETVERKDLHVVGLDIDPDYLQRCRRELARAGLAHRVKPLLQSVYDHAGGPYDAVYFSASLMLLPDPAGAIAHVARLLAPGGRVYATQTFHHRRSRLLEWGKPVLRHVTTIDFGHVTYEPEFRAAFAAAGVPLVELSVIRGGRFQSYRLAVAEPGALARSA</sequence>
<evidence type="ECO:0000259" key="1">
    <source>
        <dbReference type="Pfam" id="PF08242"/>
    </source>
</evidence>
<dbReference type="InterPro" id="IPR029063">
    <property type="entry name" value="SAM-dependent_MTases_sf"/>
</dbReference>
<evidence type="ECO:0000313" key="3">
    <source>
        <dbReference type="Proteomes" id="UP000184363"/>
    </source>
</evidence>
<evidence type="ECO:0000313" key="2">
    <source>
        <dbReference type="EMBL" id="SHJ98362.1"/>
    </source>
</evidence>
<keyword evidence="2" id="KW-0489">Methyltransferase</keyword>
<dbReference type="EMBL" id="FRAP01000001">
    <property type="protein sequence ID" value="SHJ98362.1"/>
    <property type="molecule type" value="Genomic_DNA"/>
</dbReference>
<accession>A0A1M6NS25</accession>
<feature type="domain" description="Methyltransferase type 12" evidence="1">
    <location>
        <begin position="52"/>
        <end position="149"/>
    </location>
</feature>
<dbReference type="AlphaFoldDB" id="A0A1M6NS25"/>
<dbReference type="STRING" id="1848.SAMN05443637_101429"/>
<dbReference type="PANTHER" id="PTHR43591">
    <property type="entry name" value="METHYLTRANSFERASE"/>
    <property type="match status" value="1"/>
</dbReference>
<dbReference type="RefSeq" id="WP_084754194.1">
    <property type="nucleotide sequence ID" value="NZ_FRAP01000001.1"/>
</dbReference>
<dbReference type="OrthoDB" id="9765084at2"/>
<dbReference type="Gene3D" id="3.40.50.150">
    <property type="entry name" value="Vaccinia Virus protein VP39"/>
    <property type="match status" value="1"/>
</dbReference>
<dbReference type="InterPro" id="IPR013217">
    <property type="entry name" value="Methyltransf_12"/>
</dbReference>
<reference evidence="2 3" key="1">
    <citation type="submission" date="2016-11" db="EMBL/GenBank/DDBJ databases">
        <authorList>
            <person name="Jaros S."/>
            <person name="Januszkiewicz K."/>
            <person name="Wedrychowicz H."/>
        </authorList>
    </citation>
    <scope>NUCLEOTIDE SEQUENCE [LARGE SCALE GENOMIC DNA]</scope>
    <source>
        <strain evidence="2 3">DSM 43832</strain>
    </source>
</reference>
<name>A0A1M6NS25_PSETH</name>
<proteinExistence type="predicted"/>
<organism evidence="2 3">
    <name type="scientific">Pseudonocardia thermophila</name>
    <dbReference type="NCBI Taxonomy" id="1848"/>
    <lineage>
        <taxon>Bacteria</taxon>
        <taxon>Bacillati</taxon>
        <taxon>Actinomycetota</taxon>
        <taxon>Actinomycetes</taxon>
        <taxon>Pseudonocardiales</taxon>
        <taxon>Pseudonocardiaceae</taxon>
        <taxon>Pseudonocardia</taxon>
    </lineage>
</organism>
<gene>
    <name evidence="2" type="ORF">SAMN05443637_101429</name>
</gene>
<keyword evidence="2" id="KW-0808">Transferase</keyword>